<dbReference type="Proteomes" id="UP000216361">
    <property type="component" value="Unassembled WGS sequence"/>
</dbReference>
<organism evidence="1 2">
    <name type="scientific">Elstera cyanobacteriorum</name>
    <dbReference type="NCBI Taxonomy" id="2022747"/>
    <lineage>
        <taxon>Bacteria</taxon>
        <taxon>Pseudomonadati</taxon>
        <taxon>Pseudomonadota</taxon>
        <taxon>Alphaproteobacteria</taxon>
        <taxon>Rhodospirillales</taxon>
        <taxon>Rhodospirillaceae</taxon>
        <taxon>Elstera</taxon>
    </lineage>
</organism>
<evidence type="ECO:0000313" key="2">
    <source>
        <dbReference type="Proteomes" id="UP000216361"/>
    </source>
</evidence>
<sequence length="339" mass="39863">MVEPEYESLEKLESYPRPPYSVCAGEVPVLVHYTGLNSVFGIVDKKKLWASHISYMNDPNDGYELYNFVLYHIRRRLLLSRFSEKISVIDFIFSTDNFIRVEEFSDLNRLLSDIDHEEFLFDLYVSMLSHRQMRNYFSNKDLSFYIFSFSKFKEDISIDPWRSYAKDAKGFRLEFDFDKLKKSILSSFLINDEKDFVNFYECEYWPFSKFADGANEIIDGFLNIFNVEKFRVDKLNIYYRLMVAVENLSLIIKSNSYESECEVRLLIRRKGKKDVCYRPGESLIIPYVECDFGIEALRRVVCGPRTPSRANYSIINFLSSCSGGHVDVRRSPVSYVGPY</sequence>
<name>A0A255XVI3_9PROT</name>
<dbReference type="InterPro" id="IPR021352">
    <property type="entry name" value="DUF2971"/>
</dbReference>
<dbReference type="Pfam" id="PF11185">
    <property type="entry name" value="DUF2971"/>
    <property type="match status" value="1"/>
</dbReference>
<protein>
    <recommendedName>
        <fullName evidence="3">DUF2971 domain-containing protein</fullName>
    </recommendedName>
</protein>
<proteinExistence type="predicted"/>
<comment type="caution">
    <text evidence="1">The sequence shown here is derived from an EMBL/GenBank/DDBJ whole genome shotgun (WGS) entry which is preliminary data.</text>
</comment>
<accession>A0A255XVI3</accession>
<evidence type="ECO:0008006" key="3">
    <source>
        <dbReference type="Google" id="ProtNLM"/>
    </source>
</evidence>
<dbReference type="EMBL" id="NOXS01000028">
    <property type="protein sequence ID" value="OYQ20435.1"/>
    <property type="molecule type" value="Genomic_DNA"/>
</dbReference>
<dbReference type="OrthoDB" id="9795560at2"/>
<dbReference type="AlphaFoldDB" id="A0A255XVI3"/>
<reference evidence="1 2" key="1">
    <citation type="submission" date="2017-07" db="EMBL/GenBank/DDBJ databases">
        <title>Elstera cyanobacteriorum sp. nov., a novel bacterium isolated from cyanobacterial aggregates in a eutrophic lake.</title>
        <authorList>
            <person name="Cai H."/>
        </authorList>
    </citation>
    <scope>NUCLEOTIDE SEQUENCE [LARGE SCALE GENOMIC DNA]</scope>
    <source>
        <strain evidence="1 2">TH019</strain>
    </source>
</reference>
<keyword evidence="2" id="KW-1185">Reference proteome</keyword>
<evidence type="ECO:0000313" key="1">
    <source>
        <dbReference type="EMBL" id="OYQ20435.1"/>
    </source>
</evidence>
<dbReference type="RefSeq" id="WP_094407898.1">
    <property type="nucleotide sequence ID" value="NZ_BMJZ01000008.1"/>
</dbReference>
<gene>
    <name evidence="1" type="ORF">CHR90_05030</name>
</gene>